<dbReference type="Gene3D" id="1.10.10.10">
    <property type="entry name" value="Winged helix-like DNA-binding domain superfamily/Winged helix DNA-binding domain"/>
    <property type="match status" value="1"/>
</dbReference>
<dbReference type="InterPro" id="IPR005561">
    <property type="entry name" value="ANTAR"/>
</dbReference>
<dbReference type="SMART" id="SM01012">
    <property type="entry name" value="ANTAR"/>
    <property type="match status" value="1"/>
</dbReference>
<keyword evidence="1" id="KW-0175">Coiled coil</keyword>
<dbReference type="InterPro" id="IPR036388">
    <property type="entry name" value="WH-like_DNA-bd_sf"/>
</dbReference>
<feature type="domain" description="ANTAR" evidence="2">
    <location>
        <begin position="351"/>
        <end position="412"/>
    </location>
</feature>
<reference evidence="4" key="1">
    <citation type="submission" date="2015-11" db="EMBL/GenBank/DDBJ databases">
        <authorList>
            <person name="Blom J."/>
        </authorList>
    </citation>
    <scope>NUCLEOTIDE SEQUENCE [LARGE SCALE GENOMIC DNA]</scope>
</reference>
<dbReference type="Pfam" id="PF08376">
    <property type="entry name" value="NIT"/>
    <property type="match status" value="1"/>
</dbReference>
<protein>
    <recommendedName>
        <fullName evidence="2">ANTAR domain-containing protein</fullName>
    </recommendedName>
</protein>
<dbReference type="AlphaFoldDB" id="A0A0U5GM25"/>
<gene>
    <name evidence="3" type="ORF">EM595_1624</name>
</gene>
<evidence type="ECO:0000313" key="3">
    <source>
        <dbReference type="EMBL" id="CUU23858.1"/>
    </source>
</evidence>
<dbReference type="SUPFAM" id="SSF52172">
    <property type="entry name" value="CheY-like"/>
    <property type="match status" value="1"/>
</dbReference>
<dbReference type="KEGG" id="ege:EM595_1624"/>
<dbReference type="PROSITE" id="PS50921">
    <property type="entry name" value="ANTAR"/>
    <property type="match status" value="1"/>
</dbReference>
<dbReference type="EMBL" id="LN907827">
    <property type="protein sequence ID" value="CUU23858.1"/>
    <property type="molecule type" value="Genomic_DNA"/>
</dbReference>
<feature type="coiled-coil region" evidence="1">
    <location>
        <begin position="341"/>
        <end position="368"/>
    </location>
</feature>
<dbReference type="InterPro" id="IPR011006">
    <property type="entry name" value="CheY-like_superfamily"/>
</dbReference>
<keyword evidence="4" id="KW-1185">Reference proteome</keyword>
<dbReference type="Pfam" id="PF03861">
    <property type="entry name" value="ANTAR"/>
    <property type="match status" value="1"/>
</dbReference>
<organism evidence="3 4">
    <name type="scientific">Duffyella gerundensis</name>
    <dbReference type="NCBI Taxonomy" id="1619313"/>
    <lineage>
        <taxon>Bacteria</taxon>
        <taxon>Pseudomonadati</taxon>
        <taxon>Pseudomonadota</taxon>
        <taxon>Gammaproteobacteria</taxon>
        <taxon>Enterobacterales</taxon>
        <taxon>Erwiniaceae</taxon>
        <taxon>Duffyella</taxon>
    </lineage>
</organism>
<dbReference type="InterPro" id="IPR013587">
    <property type="entry name" value="Nitrate/nitrite_sensing"/>
</dbReference>
<evidence type="ECO:0000256" key="1">
    <source>
        <dbReference type="SAM" id="Coils"/>
    </source>
</evidence>
<proteinExistence type="predicted"/>
<sequence length="424" mass="46663">MTFACPPVSNRSSQEQAMLQAADYLIASQQSEMANLAQLRQTGRFISQVSQLVHLLQRERGASNIWLCSQGTLFADALALAEQQVSAALLQLDAVMPAATPHASHSRLFSRIACALYGLDSLTALRQQVREQRISHSDAMAAFSQVIHQLLALVFEVADSADEPRISRALTALFSFMQGKELAGQERATGSAGFAAGVFNAQQSDTIVALIEAQERSFGLFSQFADAQSLHHWQQMADADGDIERLRRIACTRGHSENGALRWYQALTRRIDGMKQIEDRLVTALMACCELAMAEVQTPQGAPVPPVPTPSSESWHGFWLTGSQPSAESDALPQPGGRSLLALVQEQAQRLQRQSDELAAMRETVQERKVIEQAKAWLMQQHQYDEQQAWQTLRKTAMNQNKRVIDIAQALLSVSAALSAAARR</sequence>
<dbReference type="GO" id="GO:0003723">
    <property type="term" value="F:RNA binding"/>
    <property type="evidence" value="ECO:0007669"/>
    <property type="project" value="InterPro"/>
</dbReference>
<evidence type="ECO:0000259" key="2">
    <source>
        <dbReference type="PROSITE" id="PS50921"/>
    </source>
</evidence>
<name>A0A0U5GM25_9GAMM</name>
<dbReference type="Proteomes" id="UP000059419">
    <property type="component" value="Chromosome 1"/>
</dbReference>
<evidence type="ECO:0000313" key="4">
    <source>
        <dbReference type="Proteomes" id="UP000059419"/>
    </source>
</evidence>
<dbReference type="PATRIC" id="fig|1619313.3.peg.1688"/>
<dbReference type="STRING" id="1619313.EM595_1624"/>
<accession>A0A0U5GM25</accession>